<organism evidence="1 2">
    <name type="scientific">Electrophorus electricus</name>
    <name type="common">Electric eel</name>
    <name type="synonym">Gymnotus electricus</name>
    <dbReference type="NCBI Taxonomy" id="8005"/>
    <lineage>
        <taxon>Eukaryota</taxon>
        <taxon>Metazoa</taxon>
        <taxon>Chordata</taxon>
        <taxon>Craniata</taxon>
        <taxon>Vertebrata</taxon>
        <taxon>Euteleostomi</taxon>
        <taxon>Actinopterygii</taxon>
        <taxon>Neopterygii</taxon>
        <taxon>Teleostei</taxon>
        <taxon>Ostariophysi</taxon>
        <taxon>Gymnotiformes</taxon>
        <taxon>Gymnotoidei</taxon>
        <taxon>Gymnotidae</taxon>
        <taxon>Electrophorus</taxon>
    </lineage>
</organism>
<reference evidence="2" key="2">
    <citation type="journal article" date="2017" name="Sci. Adv.">
        <title>A tail of two voltages: Proteomic comparison of the three electric organs of the electric eel.</title>
        <authorList>
            <person name="Traeger L.L."/>
            <person name="Sabat G."/>
            <person name="Barrett-Wilt G.A."/>
            <person name="Wells G.B."/>
            <person name="Sussman M.R."/>
        </authorList>
    </citation>
    <scope>NUCLEOTIDE SEQUENCE [LARGE SCALE GENOMIC DNA]</scope>
</reference>
<keyword evidence="2" id="KW-1185">Reference proteome</keyword>
<evidence type="ECO:0000313" key="2">
    <source>
        <dbReference type="Proteomes" id="UP000314983"/>
    </source>
</evidence>
<proteinExistence type="predicted"/>
<reference evidence="1" key="4">
    <citation type="submission" date="2025-08" db="UniProtKB">
        <authorList>
            <consortium name="Ensembl"/>
        </authorList>
    </citation>
    <scope>IDENTIFICATION</scope>
</reference>
<dbReference type="Ensembl" id="ENSEEET00000014157.2">
    <property type="protein sequence ID" value="ENSEEEP00000013986.1"/>
    <property type="gene ID" value="ENSEEEG00000006955.2"/>
</dbReference>
<reference evidence="2" key="1">
    <citation type="journal article" date="2014" name="Science">
        <title>Nonhuman genetics. Genomic basis for the convergent evolution of electric organs.</title>
        <authorList>
            <person name="Gallant J.R."/>
            <person name="Traeger L.L."/>
            <person name="Volkening J.D."/>
            <person name="Moffett H."/>
            <person name="Chen P.H."/>
            <person name="Novina C.D."/>
            <person name="Phillips G.N.Jr."/>
            <person name="Anand R."/>
            <person name="Wells G.B."/>
            <person name="Pinch M."/>
            <person name="Guth R."/>
            <person name="Unguez G.A."/>
            <person name="Albert J.S."/>
            <person name="Zakon H.H."/>
            <person name="Samanta M.P."/>
            <person name="Sussman M.R."/>
        </authorList>
    </citation>
    <scope>NUCLEOTIDE SEQUENCE [LARGE SCALE GENOMIC DNA]</scope>
</reference>
<name>A0A4W4EQ53_ELEEL</name>
<protein>
    <submittedName>
        <fullName evidence="1">Uncharacterized protein</fullName>
    </submittedName>
</protein>
<evidence type="ECO:0000313" key="1">
    <source>
        <dbReference type="Ensembl" id="ENSEEEP00000013986.1"/>
    </source>
</evidence>
<dbReference type="AlphaFoldDB" id="A0A4W4EQ53"/>
<accession>A0A4W4EQ53</accession>
<reference evidence="1" key="5">
    <citation type="submission" date="2025-09" db="UniProtKB">
        <authorList>
            <consortium name="Ensembl"/>
        </authorList>
    </citation>
    <scope>IDENTIFICATION</scope>
</reference>
<dbReference type="Proteomes" id="UP000314983">
    <property type="component" value="Chromosome 9"/>
</dbReference>
<sequence length="77" mass="8522">MDALAYTVFTVLLLPSIIYFSPGRFSGTPGWRCSGGITLSLIKFRPRPRVSRLPEMFSIPAGFIDLLERTEEASSAL</sequence>
<reference evidence="1" key="3">
    <citation type="submission" date="2020-05" db="EMBL/GenBank/DDBJ databases">
        <title>Electrophorus electricus (electric eel) genome, fEleEle1, primary haplotype.</title>
        <authorList>
            <person name="Myers G."/>
            <person name="Meyer A."/>
            <person name="Fedrigo O."/>
            <person name="Formenti G."/>
            <person name="Rhie A."/>
            <person name="Tracey A."/>
            <person name="Sims Y."/>
            <person name="Jarvis E.D."/>
        </authorList>
    </citation>
    <scope>NUCLEOTIDE SEQUENCE [LARGE SCALE GENOMIC DNA]</scope>
</reference>